<name>A0A0E9PNV1_ANGAN</name>
<feature type="transmembrane region" description="Helical" evidence="1">
    <location>
        <begin position="7"/>
        <end position="24"/>
    </location>
</feature>
<organism evidence="2">
    <name type="scientific">Anguilla anguilla</name>
    <name type="common">European freshwater eel</name>
    <name type="synonym">Muraena anguilla</name>
    <dbReference type="NCBI Taxonomy" id="7936"/>
    <lineage>
        <taxon>Eukaryota</taxon>
        <taxon>Metazoa</taxon>
        <taxon>Chordata</taxon>
        <taxon>Craniata</taxon>
        <taxon>Vertebrata</taxon>
        <taxon>Euteleostomi</taxon>
        <taxon>Actinopterygii</taxon>
        <taxon>Neopterygii</taxon>
        <taxon>Teleostei</taxon>
        <taxon>Anguilliformes</taxon>
        <taxon>Anguillidae</taxon>
        <taxon>Anguilla</taxon>
    </lineage>
</organism>
<accession>A0A0E9PNV1</accession>
<keyword evidence="1" id="KW-1133">Transmembrane helix</keyword>
<dbReference type="EMBL" id="GBXM01102286">
    <property type="protein sequence ID" value="JAH06291.1"/>
    <property type="molecule type" value="Transcribed_RNA"/>
</dbReference>
<proteinExistence type="predicted"/>
<reference evidence="2" key="1">
    <citation type="submission" date="2014-11" db="EMBL/GenBank/DDBJ databases">
        <authorList>
            <person name="Amaro Gonzalez C."/>
        </authorList>
    </citation>
    <scope>NUCLEOTIDE SEQUENCE</scope>
</reference>
<keyword evidence="1" id="KW-0472">Membrane</keyword>
<evidence type="ECO:0000313" key="2">
    <source>
        <dbReference type="EMBL" id="JAH06291.1"/>
    </source>
</evidence>
<protein>
    <submittedName>
        <fullName evidence="2">Uncharacterized protein</fullName>
    </submittedName>
</protein>
<keyword evidence="1" id="KW-0812">Transmembrane</keyword>
<evidence type="ECO:0000256" key="1">
    <source>
        <dbReference type="SAM" id="Phobius"/>
    </source>
</evidence>
<dbReference type="AlphaFoldDB" id="A0A0E9PNV1"/>
<reference evidence="2" key="2">
    <citation type="journal article" date="2015" name="Fish Shellfish Immunol.">
        <title>Early steps in the European eel (Anguilla anguilla)-Vibrio vulnificus interaction in the gills: Role of the RtxA13 toxin.</title>
        <authorList>
            <person name="Callol A."/>
            <person name="Pajuelo D."/>
            <person name="Ebbesson L."/>
            <person name="Teles M."/>
            <person name="MacKenzie S."/>
            <person name="Amaro C."/>
        </authorList>
    </citation>
    <scope>NUCLEOTIDE SEQUENCE</scope>
</reference>
<sequence>MLCTQKICSIYSFIYLFYLFLFFLKLCYL</sequence>